<dbReference type="NCBIfam" id="TIGR02532">
    <property type="entry name" value="IV_pilin_GFxxxE"/>
    <property type="match status" value="1"/>
</dbReference>
<accession>A0A1R4HCB7</accession>
<keyword evidence="3" id="KW-1185">Reference proteome</keyword>
<dbReference type="Pfam" id="PF07963">
    <property type="entry name" value="N_methyl"/>
    <property type="match status" value="1"/>
</dbReference>
<organism evidence="2 3">
    <name type="scientific">Crenothrix polyspora</name>
    <dbReference type="NCBI Taxonomy" id="360316"/>
    <lineage>
        <taxon>Bacteria</taxon>
        <taxon>Pseudomonadati</taxon>
        <taxon>Pseudomonadota</taxon>
        <taxon>Gammaproteobacteria</taxon>
        <taxon>Methylococcales</taxon>
        <taxon>Crenotrichaceae</taxon>
        <taxon>Crenothrix</taxon>
    </lineage>
</organism>
<feature type="transmembrane region" description="Helical" evidence="1">
    <location>
        <begin position="17"/>
        <end position="38"/>
    </location>
</feature>
<dbReference type="Pfam" id="PF16074">
    <property type="entry name" value="PilW"/>
    <property type="match status" value="1"/>
</dbReference>
<evidence type="ECO:0000313" key="3">
    <source>
        <dbReference type="Proteomes" id="UP000195667"/>
    </source>
</evidence>
<keyword evidence="1" id="KW-0812">Transmembrane</keyword>
<protein>
    <submittedName>
        <fullName evidence="2">Type IV pilus assembly protein PilW</fullName>
    </submittedName>
</protein>
<dbReference type="RefSeq" id="WP_087144048.1">
    <property type="nucleotide sequence ID" value="NZ_FUKI01000124.1"/>
</dbReference>
<dbReference type="EMBL" id="FUKI01000124">
    <property type="protein sequence ID" value="SJM93836.1"/>
    <property type="molecule type" value="Genomic_DNA"/>
</dbReference>
<gene>
    <name evidence="2" type="ORF">CRENPOLYSF1_480028</name>
</gene>
<dbReference type="InterPro" id="IPR032092">
    <property type="entry name" value="PilW"/>
</dbReference>
<name>A0A1R4HCB7_9GAMM</name>
<keyword evidence="1" id="KW-0472">Membrane</keyword>
<reference evidence="3" key="1">
    <citation type="submission" date="2017-02" db="EMBL/GenBank/DDBJ databases">
        <authorList>
            <person name="Daims H."/>
        </authorList>
    </citation>
    <scope>NUCLEOTIDE SEQUENCE [LARGE SCALE GENOMIC DNA]</scope>
</reference>
<sequence length="404" mass="44191">MTAFCFRDRRLSKGFTLVELMIAMLLGAFFLNGVLHIFSAAKQSYRTQENLARLQENGRLALDFISQDVRMAGYWGCSKSAPETDHFDKKNFFYQFTKEDSNKKKLGKALEGFEAITPVSAGLSTSVENWAPKLNPIDEDFDITSPDNLLEGSDVLTIRKVNPQGFLITSIDLKSKSLQVNANANELASAGITKPTPANDGVAVVAVSADCASAQAFQITNVLSTGVIEYKDIASKAGSALIAARPGNKAIPALTTYKGGTVHLVNTASYYVATKNNEKLLYRKTNTDVAEELVDGVEQMQILYGVDSDFKPAVGNYSAPNYYVTANKVEVGEINWDNVVSVRVKLLLATADNVAAHRLPYIFNADLSDLTETIPPDKEDKKIRRVFTATIAIRNRLAQPIATQ</sequence>
<evidence type="ECO:0000256" key="1">
    <source>
        <dbReference type="SAM" id="Phobius"/>
    </source>
</evidence>
<proteinExistence type="predicted"/>
<dbReference type="Proteomes" id="UP000195667">
    <property type="component" value="Unassembled WGS sequence"/>
</dbReference>
<evidence type="ECO:0000313" key="2">
    <source>
        <dbReference type="EMBL" id="SJM93836.1"/>
    </source>
</evidence>
<keyword evidence="1" id="KW-1133">Transmembrane helix</keyword>
<dbReference type="AlphaFoldDB" id="A0A1R4HCB7"/>
<dbReference type="GO" id="GO:0043683">
    <property type="term" value="P:type IV pilus assembly"/>
    <property type="evidence" value="ECO:0007669"/>
    <property type="project" value="InterPro"/>
</dbReference>
<dbReference type="InterPro" id="IPR012902">
    <property type="entry name" value="N_methyl_site"/>
</dbReference>
<dbReference type="OrthoDB" id="5296662at2"/>